<dbReference type="EnsemblProtists" id="PYU1_T010193">
    <property type="protein sequence ID" value="PYU1_T010193"/>
    <property type="gene ID" value="PYU1_G010173"/>
</dbReference>
<dbReference type="HOGENOM" id="CLU_2008516_0_0_1"/>
<evidence type="ECO:0000313" key="3">
    <source>
        <dbReference type="EnsemblProtists" id="PYU1_T010193"/>
    </source>
</evidence>
<dbReference type="VEuPathDB" id="FungiDB:PYU1_G010173"/>
<reference evidence="4" key="2">
    <citation type="submission" date="2010-04" db="EMBL/GenBank/DDBJ databases">
        <authorList>
            <person name="Buell R."/>
            <person name="Hamilton J."/>
            <person name="Hostetler J."/>
        </authorList>
    </citation>
    <scope>NUCLEOTIDE SEQUENCE [LARGE SCALE GENOMIC DNA]</scope>
    <source>
        <strain evidence="4">DAOM:BR144</strain>
    </source>
</reference>
<reference evidence="4" key="1">
    <citation type="journal article" date="2010" name="Genome Biol.">
        <title>Genome sequence of the necrotrophic plant pathogen Pythium ultimum reveals original pathogenicity mechanisms and effector repertoire.</title>
        <authorList>
            <person name="Levesque C.A."/>
            <person name="Brouwer H."/>
            <person name="Cano L."/>
            <person name="Hamilton J.P."/>
            <person name="Holt C."/>
            <person name="Huitema E."/>
            <person name="Raffaele S."/>
            <person name="Robideau G.P."/>
            <person name="Thines M."/>
            <person name="Win J."/>
            <person name="Zerillo M.M."/>
            <person name="Beakes G.W."/>
            <person name="Boore J.L."/>
            <person name="Busam D."/>
            <person name="Dumas B."/>
            <person name="Ferriera S."/>
            <person name="Fuerstenberg S.I."/>
            <person name="Gachon C.M."/>
            <person name="Gaulin E."/>
            <person name="Govers F."/>
            <person name="Grenville-Briggs L."/>
            <person name="Horner N."/>
            <person name="Hostetler J."/>
            <person name="Jiang R.H."/>
            <person name="Johnson J."/>
            <person name="Krajaejun T."/>
            <person name="Lin H."/>
            <person name="Meijer H.J."/>
            <person name="Moore B."/>
            <person name="Morris P."/>
            <person name="Phuntmart V."/>
            <person name="Puiu D."/>
            <person name="Shetty J."/>
            <person name="Stajich J.E."/>
            <person name="Tripathy S."/>
            <person name="Wawra S."/>
            <person name="van West P."/>
            <person name="Whitty B.R."/>
            <person name="Coutinho P.M."/>
            <person name="Henrissat B."/>
            <person name="Martin F."/>
            <person name="Thomas P.D."/>
            <person name="Tyler B.M."/>
            <person name="De Vries R.P."/>
            <person name="Kamoun S."/>
            <person name="Yandell M."/>
            <person name="Tisserat N."/>
            <person name="Buell C.R."/>
        </authorList>
    </citation>
    <scope>NUCLEOTIDE SEQUENCE</scope>
    <source>
        <strain evidence="4">DAOM:BR144</strain>
    </source>
</reference>
<name>K3WYZ4_GLOUD</name>
<dbReference type="AlphaFoldDB" id="K3WYZ4"/>
<proteinExistence type="predicted"/>
<feature type="chain" id="PRO_5003872605" evidence="2">
    <location>
        <begin position="23"/>
        <end position="124"/>
    </location>
</feature>
<sequence>MRFLRLATSFMLVAVFSVPVMPHTTRDLRPVPPSLTKSSSGLYHPHEDPEHRTEVTLTEGASKAFEVHHHHHHHDQSDHSNADMCDCGKSHCRCKEALWDMVLYRVDESDMEEGMMDQGYRQHV</sequence>
<evidence type="ECO:0000313" key="4">
    <source>
        <dbReference type="Proteomes" id="UP000019132"/>
    </source>
</evidence>
<keyword evidence="2" id="KW-0732">Signal</keyword>
<organism evidence="3 4">
    <name type="scientific">Globisporangium ultimum (strain ATCC 200006 / CBS 805.95 / DAOM BR144)</name>
    <name type="common">Pythium ultimum</name>
    <dbReference type="NCBI Taxonomy" id="431595"/>
    <lineage>
        <taxon>Eukaryota</taxon>
        <taxon>Sar</taxon>
        <taxon>Stramenopiles</taxon>
        <taxon>Oomycota</taxon>
        <taxon>Peronosporomycetes</taxon>
        <taxon>Pythiales</taxon>
        <taxon>Pythiaceae</taxon>
        <taxon>Globisporangium</taxon>
    </lineage>
</organism>
<reference evidence="3" key="3">
    <citation type="submission" date="2015-02" db="UniProtKB">
        <authorList>
            <consortium name="EnsemblProtists"/>
        </authorList>
    </citation>
    <scope>IDENTIFICATION</scope>
    <source>
        <strain evidence="3">DAOM BR144</strain>
    </source>
</reference>
<accession>K3WYZ4</accession>
<dbReference type="EMBL" id="GL376623">
    <property type="status" value="NOT_ANNOTATED_CDS"/>
    <property type="molecule type" value="Genomic_DNA"/>
</dbReference>
<dbReference type="InParanoid" id="K3WYZ4"/>
<dbReference type="eggNOG" id="ENOG502T42T">
    <property type="taxonomic scope" value="Eukaryota"/>
</dbReference>
<evidence type="ECO:0000256" key="2">
    <source>
        <dbReference type="SAM" id="SignalP"/>
    </source>
</evidence>
<evidence type="ECO:0000256" key="1">
    <source>
        <dbReference type="SAM" id="MobiDB-lite"/>
    </source>
</evidence>
<dbReference type="Proteomes" id="UP000019132">
    <property type="component" value="Unassembled WGS sequence"/>
</dbReference>
<feature type="region of interest" description="Disordered" evidence="1">
    <location>
        <begin position="29"/>
        <end position="52"/>
    </location>
</feature>
<protein>
    <submittedName>
        <fullName evidence="3">Uncharacterized protein</fullName>
    </submittedName>
</protein>
<keyword evidence="4" id="KW-1185">Reference proteome</keyword>
<feature type="signal peptide" evidence="2">
    <location>
        <begin position="1"/>
        <end position="22"/>
    </location>
</feature>